<accession>A0A150G3H6</accession>
<proteinExistence type="predicted"/>
<comment type="caution">
    <text evidence="2">The sequence shown here is derived from an EMBL/GenBank/DDBJ whole genome shotgun (WGS) entry which is preliminary data.</text>
</comment>
<keyword evidence="3" id="KW-1185">Reference proteome</keyword>
<dbReference type="EMBL" id="LSYV01000068">
    <property type="protein sequence ID" value="KXZ44426.1"/>
    <property type="molecule type" value="Genomic_DNA"/>
</dbReference>
<feature type="region of interest" description="Disordered" evidence="1">
    <location>
        <begin position="53"/>
        <end position="75"/>
    </location>
</feature>
<evidence type="ECO:0000256" key="1">
    <source>
        <dbReference type="SAM" id="MobiDB-lite"/>
    </source>
</evidence>
<organism evidence="2 3">
    <name type="scientific">Gonium pectorale</name>
    <name type="common">Green alga</name>
    <dbReference type="NCBI Taxonomy" id="33097"/>
    <lineage>
        <taxon>Eukaryota</taxon>
        <taxon>Viridiplantae</taxon>
        <taxon>Chlorophyta</taxon>
        <taxon>core chlorophytes</taxon>
        <taxon>Chlorophyceae</taxon>
        <taxon>CS clade</taxon>
        <taxon>Chlamydomonadales</taxon>
        <taxon>Volvocaceae</taxon>
        <taxon>Gonium</taxon>
    </lineage>
</organism>
<sequence>MQNPFTPGLNPVSVVPKPSYAVADPLRERYPAARAPDDPLNWISEDLFSISQQRDQVSQQRASLRNMAARPGAAQ</sequence>
<feature type="compositionally biased region" description="Polar residues" evidence="1">
    <location>
        <begin position="53"/>
        <end position="63"/>
    </location>
</feature>
<gene>
    <name evidence="2" type="ORF">GPECTOR_67g266</name>
</gene>
<evidence type="ECO:0000313" key="3">
    <source>
        <dbReference type="Proteomes" id="UP000075714"/>
    </source>
</evidence>
<protein>
    <submittedName>
        <fullName evidence="2">Uncharacterized protein</fullName>
    </submittedName>
</protein>
<reference evidence="3" key="1">
    <citation type="journal article" date="2016" name="Nat. Commun.">
        <title>The Gonium pectorale genome demonstrates co-option of cell cycle regulation during the evolution of multicellularity.</title>
        <authorList>
            <person name="Hanschen E.R."/>
            <person name="Marriage T.N."/>
            <person name="Ferris P.J."/>
            <person name="Hamaji T."/>
            <person name="Toyoda A."/>
            <person name="Fujiyama A."/>
            <person name="Neme R."/>
            <person name="Noguchi H."/>
            <person name="Minakuchi Y."/>
            <person name="Suzuki M."/>
            <person name="Kawai-Toyooka H."/>
            <person name="Smith D.R."/>
            <person name="Sparks H."/>
            <person name="Anderson J."/>
            <person name="Bakaric R."/>
            <person name="Luria V."/>
            <person name="Karger A."/>
            <person name="Kirschner M.W."/>
            <person name="Durand P.M."/>
            <person name="Michod R.E."/>
            <person name="Nozaki H."/>
            <person name="Olson B.J."/>
        </authorList>
    </citation>
    <scope>NUCLEOTIDE SEQUENCE [LARGE SCALE GENOMIC DNA]</scope>
    <source>
        <strain evidence="3">NIES-2863</strain>
    </source>
</reference>
<name>A0A150G3H6_GONPE</name>
<dbReference type="AlphaFoldDB" id="A0A150G3H6"/>
<dbReference type="OrthoDB" id="542657at2759"/>
<evidence type="ECO:0000313" key="2">
    <source>
        <dbReference type="EMBL" id="KXZ44426.1"/>
    </source>
</evidence>
<dbReference type="Proteomes" id="UP000075714">
    <property type="component" value="Unassembled WGS sequence"/>
</dbReference>